<reference evidence="2" key="1">
    <citation type="submission" date="2020-02" db="EMBL/GenBank/DDBJ databases">
        <authorList>
            <person name="Meier V. D."/>
        </authorList>
    </citation>
    <scope>NUCLEOTIDE SEQUENCE</scope>
    <source>
        <strain evidence="2">AVDCRST_MAG68</strain>
    </source>
</reference>
<feature type="non-terminal residue" evidence="2">
    <location>
        <position position="1"/>
    </location>
</feature>
<organism evidence="2">
    <name type="scientific">uncultured Gemmatimonadota bacterium</name>
    <dbReference type="NCBI Taxonomy" id="203437"/>
    <lineage>
        <taxon>Bacteria</taxon>
        <taxon>Pseudomonadati</taxon>
        <taxon>Gemmatimonadota</taxon>
        <taxon>environmental samples</taxon>
    </lineage>
</organism>
<gene>
    <name evidence="2" type="ORF">AVDCRST_MAG68-2150</name>
</gene>
<dbReference type="AlphaFoldDB" id="A0A6J4L7C8"/>
<dbReference type="EMBL" id="CADCTW010000103">
    <property type="protein sequence ID" value="CAA9325865.1"/>
    <property type="molecule type" value="Genomic_DNA"/>
</dbReference>
<feature type="non-terminal residue" evidence="2">
    <location>
        <position position="30"/>
    </location>
</feature>
<evidence type="ECO:0000256" key="1">
    <source>
        <dbReference type="SAM" id="MobiDB-lite"/>
    </source>
</evidence>
<evidence type="ECO:0000313" key="2">
    <source>
        <dbReference type="EMBL" id="CAA9325865.1"/>
    </source>
</evidence>
<feature type="region of interest" description="Disordered" evidence="1">
    <location>
        <begin position="1"/>
        <end position="30"/>
    </location>
</feature>
<sequence length="30" mass="3227">DSPLPAPRRAAGPGARGLRRRRPGARRPAH</sequence>
<proteinExistence type="predicted"/>
<protein>
    <submittedName>
        <fullName evidence="2">Uncharacterized protein</fullName>
    </submittedName>
</protein>
<name>A0A6J4L7C8_9BACT</name>
<accession>A0A6J4L7C8</accession>
<feature type="compositionally biased region" description="Basic residues" evidence="1">
    <location>
        <begin position="17"/>
        <end position="30"/>
    </location>
</feature>